<reference evidence="8" key="1">
    <citation type="submission" date="2019-11" db="EMBL/GenBank/DDBJ databases">
        <authorList>
            <person name="Feng L."/>
        </authorList>
    </citation>
    <scope>NUCLEOTIDE SEQUENCE</scope>
    <source>
        <strain evidence="8">CUreolyticusLFYP111</strain>
    </source>
</reference>
<feature type="domain" description="Tyr recombinase" evidence="6">
    <location>
        <begin position="51"/>
        <end position="230"/>
    </location>
</feature>
<evidence type="ECO:0000256" key="4">
    <source>
        <dbReference type="ARBA" id="ARBA00023172"/>
    </source>
</evidence>
<organism evidence="8">
    <name type="scientific">Campylobacter ureolyticus</name>
    <dbReference type="NCBI Taxonomy" id="827"/>
    <lineage>
        <taxon>Bacteria</taxon>
        <taxon>Pseudomonadati</taxon>
        <taxon>Campylobacterota</taxon>
        <taxon>Epsilonproteobacteria</taxon>
        <taxon>Campylobacterales</taxon>
        <taxon>Campylobacteraceae</taxon>
        <taxon>Campylobacter</taxon>
    </lineage>
</organism>
<dbReference type="CDD" id="cd00796">
    <property type="entry name" value="INT_Rci_Hp1_C"/>
    <property type="match status" value="1"/>
</dbReference>
<dbReference type="Pfam" id="PF00589">
    <property type="entry name" value="Phage_integrase"/>
    <property type="match status" value="1"/>
</dbReference>
<evidence type="ECO:0000256" key="3">
    <source>
        <dbReference type="ARBA" id="ARBA00023125"/>
    </source>
</evidence>
<accession>A0A6N2RV30</accession>
<sequence>MQNELKKNGYANATINTTIGLIKTIFNFAIKEQIYNNNPFKQINNLKTDNKRLRFLSIDEIKKLKKAVKSDEVIYLFVCLSLSVGARLQSVLNIQNKDINYDENYINIYDFKNKSYYIGALTSEIKSILLSKELKQDDYIISYTKGAKCEPKRIQRRLKSVFDKLFNKGLDKNDTINRVVIHTLRHTFASQLALNKTSLFTIQKLLNHKDIKQTMRYAKLTKDNGLNEVLKIFDKI</sequence>
<dbReference type="GO" id="GO:0006310">
    <property type="term" value="P:DNA recombination"/>
    <property type="evidence" value="ECO:0007669"/>
    <property type="project" value="UniProtKB-KW"/>
</dbReference>
<keyword evidence="2" id="KW-0229">DNA integration</keyword>
<dbReference type="PROSITE" id="PS51900">
    <property type="entry name" value="CB"/>
    <property type="match status" value="1"/>
</dbReference>
<dbReference type="InterPro" id="IPR010998">
    <property type="entry name" value="Integrase_recombinase_N"/>
</dbReference>
<protein>
    <submittedName>
        <fullName evidence="8">Tyrosine recombinase XerC</fullName>
    </submittedName>
</protein>
<dbReference type="AlphaFoldDB" id="A0A6N2RV30"/>
<dbReference type="EMBL" id="CACRSK010000001">
    <property type="protein sequence ID" value="VYS83625.1"/>
    <property type="molecule type" value="Genomic_DNA"/>
</dbReference>
<dbReference type="Gene3D" id="1.10.443.10">
    <property type="entry name" value="Intergrase catalytic core"/>
    <property type="match status" value="1"/>
</dbReference>
<dbReference type="SUPFAM" id="SSF56349">
    <property type="entry name" value="DNA breaking-rejoining enzymes"/>
    <property type="match status" value="1"/>
</dbReference>
<dbReference type="InterPro" id="IPR044068">
    <property type="entry name" value="CB"/>
</dbReference>
<dbReference type="InterPro" id="IPR050090">
    <property type="entry name" value="Tyrosine_recombinase_XerCD"/>
</dbReference>
<evidence type="ECO:0000259" key="6">
    <source>
        <dbReference type="PROSITE" id="PS51898"/>
    </source>
</evidence>
<evidence type="ECO:0000313" key="8">
    <source>
        <dbReference type="EMBL" id="VYS83625.1"/>
    </source>
</evidence>
<evidence type="ECO:0000256" key="5">
    <source>
        <dbReference type="PROSITE-ProRule" id="PRU01248"/>
    </source>
</evidence>
<keyword evidence="4" id="KW-0233">DNA recombination</keyword>
<dbReference type="InterPro" id="IPR002104">
    <property type="entry name" value="Integrase_catalytic"/>
</dbReference>
<dbReference type="Gene3D" id="1.10.150.130">
    <property type="match status" value="1"/>
</dbReference>
<proteinExistence type="inferred from homology"/>
<keyword evidence="3 5" id="KW-0238">DNA-binding</keyword>
<evidence type="ECO:0000256" key="1">
    <source>
        <dbReference type="ARBA" id="ARBA00008857"/>
    </source>
</evidence>
<dbReference type="GO" id="GO:0003677">
    <property type="term" value="F:DNA binding"/>
    <property type="evidence" value="ECO:0007669"/>
    <property type="project" value="UniProtKB-UniRule"/>
</dbReference>
<dbReference type="PROSITE" id="PS51898">
    <property type="entry name" value="TYR_RECOMBINASE"/>
    <property type="match status" value="1"/>
</dbReference>
<dbReference type="GO" id="GO:0015074">
    <property type="term" value="P:DNA integration"/>
    <property type="evidence" value="ECO:0007669"/>
    <property type="project" value="UniProtKB-KW"/>
</dbReference>
<dbReference type="PANTHER" id="PTHR30349">
    <property type="entry name" value="PHAGE INTEGRASE-RELATED"/>
    <property type="match status" value="1"/>
</dbReference>
<gene>
    <name evidence="8" type="primary">xerC_1</name>
    <name evidence="8" type="ORF">CULFYP111_00585</name>
</gene>
<dbReference type="InterPro" id="IPR013762">
    <property type="entry name" value="Integrase-like_cat_sf"/>
</dbReference>
<feature type="domain" description="Core-binding (CB)" evidence="7">
    <location>
        <begin position="1"/>
        <end position="30"/>
    </location>
</feature>
<dbReference type="InterPro" id="IPR011010">
    <property type="entry name" value="DNA_brk_join_enz"/>
</dbReference>
<name>A0A6N2RV30_9BACT</name>
<comment type="similarity">
    <text evidence="1">Belongs to the 'phage' integrase family.</text>
</comment>
<evidence type="ECO:0000256" key="2">
    <source>
        <dbReference type="ARBA" id="ARBA00022908"/>
    </source>
</evidence>
<dbReference type="PANTHER" id="PTHR30349:SF64">
    <property type="entry name" value="PROPHAGE INTEGRASE INTD-RELATED"/>
    <property type="match status" value="1"/>
</dbReference>
<evidence type="ECO:0000259" key="7">
    <source>
        <dbReference type="PROSITE" id="PS51900"/>
    </source>
</evidence>